<dbReference type="Proteomes" id="UP001141327">
    <property type="component" value="Unassembled WGS sequence"/>
</dbReference>
<dbReference type="EMBL" id="JAPMOS010000010">
    <property type="protein sequence ID" value="KAJ4460909.1"/>
    <property type="molecule type" value="Genomic_DNA"/>
</dbReference>
<comment type="caution">
    <text evidence="2">The sequence shown here is derived from an EMBL/GenBank/DDBJ whole genome shotgun (WGS) entry which is preliminary data.</text>
</comment>
<gene>
    <name evidence="2" type="ORF">PAPYR_2752</name>
</gene>
<feature type="region of interest" description="Disordered" evidence="1">
    <location>
        <begin position="81"/>
        <end position="122"/>
    </location>
</feature>
<feature type="region of interest" description="Disordered" evidence="1">
    <location>
        <begin position="515"/>
        <end position="534"/>
    </location>
</feature>
<reference evidence="2" key="1">
    <citation type="journal article" date="2022" name="bioRxiv">
        <title>Genomics of Preaxostyla Flagellates Illuminates Evolutionary Transitions and the Path Towards Mitochondrial Loss.</title>
        <authorList>
            <person name="Novak L.V.F."/>
            <person name="Treitli S.C."/>
            <person name="Pyrih J."/>
            <person name="Halakuc P."/>
            <person name="Pipaliya S.V."/>
            <person name="Vacek V."/>
            <person name="Brzon O."/>
            <person name="Soukal P."/>
            <person name="Eme L."/>
            <person name="Dacks J.B."/>
            <person name="Karnkowska A."/>
            <person name="Elias M."/>
            <person name="Hampl V."/>
        </authorList>
    </citation>
    <scope>NUCLEOTIDE SEQUENCE</scope>
    <source>
        <strain evidence="2">RCP-MX</strain>
    </source>
</reference>
<evidence type="ECO:0000313" key="3">
    <source>
        <dbReference type="Proteomes" id="UP001141327"/>
    </source>
</evidence>
<feature type="region of interest" description="Disordered" evidence="1">
    <location>
        <begin position="990"/>
        <end position="1016"/>
    </location>
</feature>
<evidence type="ECO:0000313" key="2">
    <source>
        <dbReference type="EMBL" id="KAJ4460909.1"/>
    </source>
</evidence>
<protein>
    <submittedName>
        <fullName evidence="2">Uncharacterized protein</fullName>
    </submittedName>
</protein>
<sequence length="1016" mass="104500">MSPVPLEELHAARTSCHEAALLATSISEVLATPTTDAHYWVPELFRRGIVERLTVRVMRALTARHEGSVLAVRRELAASASMGATRAHSPQVSPPSPPPPGLTGDLNDGTDSGPSPEGRPVDECDELVEAYTRMMRLLTDGLKQRDTAVAPYTESLLEVLVMLTTGQEREPWKQPLADRAPGGAGDGPAAWAEPLPEAVALDGEGTERRWSMGIEASGTATPCDGLPLLTSADRWPLEATRLATGVAPACAGRPRPGVFRRLSHFSEALLAVVRPLAAAVLGEAGTGRFAYDAVRDYLSELDSHTGRRLYLHPAATAGGWRPEAGQQALPPAWPPRGASFYGHLLLGADRAADIMAQCHGFCSANEMLDSPSLSFTMTASATGPSASPPPTLASPLSLTAPPPTSTADKALAYTPLKRRGIRASASPLGRSFEEHARATAAAKGKLVAGRRPPLLGPGGAAAAGGVTVPIRSSLSLSLMIKSPSPQIASIQEAAQLTCTPNALLPATGPATLLGSTAGGPAASPPPAPVGASSTPVVAGRPVRLMVGLRHFTHLLAQASMANDRAACYPPSSGPLSAVLQEDAAALGLAVPYPSASGGAVDLPPAPLAPATLGAHAYGRLSDVVRLVAALRVPHMVLPLLAHPHDHVSQAALVFLAALLTALRVLLPGCGLCGEPLHACGVVARPAGRAVEHPCVGWGLLHILKEALVKMEHGVASAEEVFRLGASVACELMAFSPIAVQSLVDCGVVGLLLQTCEQNPARWAAIVEALRRAMPAVCPAVASCGRRGSARLIRGLFLSPSYLTSLTGGLDLHMPRCSPAQLVAQAAWIQQAASASPDFVERAVGFAQSLATYGAHMRCMATAGDLRTGGADRAARIEGRTREGALVASAAAKCFSALWALHATSPPECGAPAASVVALESLARAAPLFLQAALVAPVGDGLVAPGAAGTGGWAADEERSLDEPEGPLAATIASCSQAAACMDTWADPSQAAMARRALPTPATAPGSEDEGLPHPLP</sequence>
<feature type="compositionally biased region" description="Low complexity" evidence="1">
    <location>
        <begin position="990"/>
        <end position="1004"/>
    </location>
</feature>
<evidence type="ECO:0000256" key="1">
    <source>
        <dbReference type="SAM" id="MobiDB-lite"/>
    </source>
</evidence>
<name>A0ABQ8UU67_9EUKA</name>
<keyword evidence="3" id="KW-1185">Reference proteome</keyword>
<feature type="compositionally biased region" description="Pro residues" evidence="1">
    <location>
        <begin position="92"/>
        <end position="101"/>
    </location>
</feature>
<proteinExistence type="predicted"/>
<accession>A0ABQ8UU67</accession>
<organism evidence="2 3">
    <name type="scientific">Paratrimastix pyriformis</name>
    <dbReference type="NCBI Taxonomy" id="342808"/>
    <lineage>
        <taxon>Eukaryota</taxon>
        <taxon>Metamonada</taxon>
        <taxon>Preaxostyla</taxon>
        <taxon>Paratrimastigidae</taxon>
        <taxon>Paratrimastix</taxon>
    </lineage>
</organism>